<dbReference type="Proteomes" id="UP000324585">
    <property type="component" value="Unassembled WGS sequence"/>
</dbReference>
<accession>A0A5J4YIE5</accession>
<keyword evidence="4" id="KW-1185">Reference proteome</keyword>
<dbReference type="EMBL" id="VRMN01000022">
    <property type="protein sequence ID" value="KAA8490600.1"/>
    <property type="molecule type" value="Genomic_DNA"/>
</dbReference>
<name>A0A5J4YIE5_PORPP</name>
<dbReference type="EMBL" id="VRMN01000017">
    <property type="protein sequence ID" value="KAA8490925.1"/>
    <property type="molecule type" value="Genomic_DNA"/>
</dbReference>
<dbReference type="AlphaFoldDB" id="A0A5J4YIE5"/>
<protein>
    <submittedName>
        <fullName evidence="2">Uncharacterized protein</fullName>
    </submittedName>
</protein>
<feature type="region of interest" description="Disordered" evidence="1">
    <location>
        <begin position="221"/>
        <end position="249"/>
    </location>
</feature>
<evidence type="ECO:0000313" key="2">
    <source>
        <dbReference type="EMBL" id="KAA8490600.1"/>
    </source>
</evidence>
<organism evidence="2 4">
    <name type="scientific">Porphyridium purpureum</name>
    <name type="common">Red alga</name>
    <name type="synonym">Porphyridium cruentum</name>
    <dbReference type="NCBI Taxonomy" id="35688"/>
    <lineage>
        <taxon>Eukaryota</taxon>
        <taxon>Rhodophyta</taxon>
        <taxon>Bangiophyceae</taxon>
        <taxon>Porphyridiales</taxon>
        <taxon>Porphyridiaceae</taxon>
        <taxon>Porphyridium</taxon>
    </lineage>
</organism>
<reference evidence="4" key="1">
    <citation type="journal article" date="2019" name="Nat. Commun.">
        <title>Expansion of phycobilisome linker gene families in mesophilic red algae.</title>
        <authorList>
            <person name="Lee J."/>
            <person name="Kim D."/>
            <person name="Bhattacharya D."/>
            <person name="Yoon H.S."/>
        </authorList>
    </citation>
    <scope>NUCLEOTIDE SEQUENCE [LARGE SCALE GENOMIC DNA]</scope>
    <source>
        <strain evidence="4">CCMP 1328</strain>
    </source>
</reference>
<gene>
    <name evidence="2" type="ORF">FVE85_7861</name>
    <name evidence="3" type="ORF">FVE85_9817</name>
</gene>
<evidence type="ECO:0000313" key="3">
    <source>
        <dbReference type="EMBL" id="KAA8490925.1"/>
    </source>
</evidence>
<proteinExistence type="predicted"/>
<comment type="caution">
    <text evidence="2">The sequence shown here is derived from an EMBL/GenBank/DDBJ whole genome shotgun (WGS) entry which is preliminary data.</text>
</comment>
<sequence length="249" mass="28096">MRKIKNDLLSPEHPKKAYRLCHAWIDKQSHNVLHSKEASEGQQYLPQHAEFAVGLPSAHAVHDEGRRGSGCEREQRVFLAEPNQPDASPSRNGVAGQPLFLCVLGKRGDCTRKGSLVQYKANIWGFFFKIDTKCFHLRDVIHAHTFDHQIEIDRVRCSILLKWRGMVEKSVKELKPEKGSGETYIDKAEEDTPLTDTQVVAVDANQSDPLYGVANDTRSKPIFTQNTRRKETKTNLPQLQATQAKGGGW</sequence>
<reference evidence="2" key="2">
    <citation type="submission" date="2019-09" db="EMBL/GenBank/DDBJ databases">
        <title>Expansion of phycobilisome linker gene families in mesophilic red algae.</title>
        <authorList>
            <person name="Lee J."/>
        </authorList>
    </citation>
    <scope>NUCLEOTIDE SEQUENCE [LARGE SCALE GENOMIC DNA]</scope>
    <source>
        <strain evidence="2">CCMP 1328</strain>
        <tissue evidence="2">Unicellular</tissue>
    </source>
</reference>
<evidence type="ECO:0000256" key="1">
    <source>
        <dbReference type="SAM" id="MobiDB-lite"/>
    </source>
</evidence>
<evidence type="ECO:0000313" key="4">
    <source>
        <dbReference type="Proteomes" id="UP000324585"/>
    </source>
</evidence>
<feature type="compositionally biased region" description="Polar residues" evidence="1">
    <location>
        <begin position="234"/>
        <end position="243"/>
    </location>
</feature>